<dbReference type="AlphaFoldDB" id="A0A377Q976"/>
<reference evidence="2 4" key="2">
    <citation type="submission" date="2019-03" db="EMBL/GenBank/DDBJ databases">
        <title>Genomic Encyclopedia of Type Strains, Phase IV (KMG-IV): sequencing the most valuable type-strain genomes for metagenomic binning, comparative biology and taxonomic classification.</title>
        <authorList>
            <person name="Goeker M."/>
        </authorList>
    </citation>
    <scope>NUCLEOTIDE SEQUENCE [LARGE SCALE GENOMIC DNA]</scope>
    <source>
        <strain evidence="2 4">DSM 3764</strain>
    </source>
</reference>
<evidence type="ECO:0000313" key="4">
    <source>
        <dbReference type="Proteomes" id="UP000295794"/>
    </source>
</evidence>
<accession>A0A377Q976</accession>
<dbReference type="Proteomes" id="UP000295794">
    <property type="component" value="Unassembled WGS sequence"/>
</dbReference>
<dbReference type="Proteomes" id="UP000255108">
    <property type="component" value="Unassembled WGS sequence"/>
</dbReference>
<gene>
    <name evidence="2" type="ORF">EV682_103233</name>
    <name evidence="1" type="ORF">NCTC11159_02352</name>
</gene>
<sequence length="54" mass="5976">MLAAIEHCKGKSEKQAIWLNAAPNAIPFYQAVGRISRSNQQTLPQGFSAMQFLL</sequence>
<dbReference type="EMBL" id="SMBT01000003">
    <property type="protein sequence ID" value="TCU88649.1"/>
    <property type="molecule type" value="Genomic_DNA"/>
</dbReference>
<organism evidence="1 3">
    <name type="scientific">Iodobacter fluviatilis</name>
    <dbReference type="NCBI Taxonomy" id="537"/>
    <lineage>
        <taxon>Bacteria</taxon>
        <taxon>Pseudomonadati</taxon>
        <taxon>Pseudomonadota</taxon>
        <taxon>Betaproteobacteria</taxon>
        <taxon>Neisseriales</taxon>
        <taxon>Chitinibacteraceae</taxon>
        <taxon>Iodobacter</taxon>
    </lineage>
</organism>
<dbReference type="EMBL" id="UGHR01000001">
    <property type="protein sequence ID" value="STQ91280.1"/>
    <property type="molecule type" value="Genomic_DNA"/>
</dbReference>
<keyword evidence="4" id="KW-1185">Reference proteome</keyword>
<protein>
    <submittedName>
        <fullName evidence="1">Uncharacterized protein</fullName>
    </submittedName>
</protein>
<name>A0A377Q976_9NEIS</name>
<reference evidence="1 3" key="1">
    <citation type="submission" date="2018-06" db="EMBL/GenBank/DDBJ databases">
        <authorList>
            <consortium name="Pathogen Informatics"/>
            <person name="Doyle S."/>
        </authorList>
    </citation>
    <scope>NUCLEOTIDE SEQUENCE [LARGE SCALE GENOMIC DNA]</scope>
    <source>
        <strain evidence="1 3">NCTC11159</strain>
    </source>
</reference>
<evidence type="ECO:0000313" key="2">
    <source>
        <dbReference type="EMBL" id="TCU88649.1"/>
    </source>
</evidence>
<evidence type="ECO:0000313" key="1">
    <source>
        <dbReference type="EMBL" id="STQ91280.1"/>
    </source>
</evidence>
<proteinExistence type="predicted"/>
<evidence type="ECO:0000313" key="3">
    <source>
        <dbReference type="Proteomes" id="UP000255108"/>
    </source>
</evidence>